<dbReference type="GO" id="GO:0016787">
    <property type="term" value="F:hydrolase activity"/>
    <property type="evidence" value="ECO:0007669"/>
    <property type="project" value="UniProtKB-KW"/>
</dbReference>
<keyword evidence="6" id="KW-1185">Reference proteome</keyword>
<dbReference type="PROSITE" id="PS00122">
    <property type="entry name" value="CARBOXYLESTERASE_B_1"/>
    <property type="match status" value="1"/>
</dbReference>
<dbReference type="PANTHER" id="PTHR11559">
    <property type="entry name" value="CARBOXYLESTERASE"/>
    <property type="match status" value="1"/>
</dbReference>
<dbReference type="Pfam" id="PF00135">
    <property type="entry name" value="COesterase"/>
    <property type="match status" value="1"/>
</dbReference>
<dbReference type="SUPFAM" id="SSF53474">
    <property type="entry name" value="alpha/beta-Hydrolases"/>
    <property type="match status" value="1"/>
</dbReference>
<evidence type="ECO:0000256" key="3">
    <source>
        <dbReference type="RuleBase" id="RU361235"/>
    </source>
</evidence>
<name>A0AAD4ESV2_9PEZI</name>
<feature type="domain" description="Carboxylesterase type B" evidence="4">
    <location>
        <begin position="31"/>
        <end position="175"/>
    </location>
</feature>
<evidence type="ECO:0000256" key="1">
    <source>
        <dbReference type="ARBA" id="ARBA00005964"/>
    </source>
</evidence>
<gene>
    <name evidence="5" type="ORF">NEMBOFW57_006536</name>
</gene>
<organism evidence="5 6">
    <name type="scientific">Staphylotrichum longicolle</name>
    <dbReference type="NCBI Taxonomy" id="669026"/>
    <lineage>
        <taxon>Eukaryota</taxon>
        <taxon>Fungi</taxon>
        <taxon>Dikarya</taxon>
        <taxon>Ascomycota</taxon>
        <taxon>Pezizomycotina</taxon>
        <taxon>Sordariomycetes</taxon>
        <taxon>Sordariomycetidae</taxon>
        <taxon>Sordariales</taxon>
        <taxon>Chaetomiaceae</taxon>
        <taxon>Staphylotrichum</taxon>
    </lineage>
</organism>
<accession>A0AAD4ESV2</accession>
<evidence type="ECO:0000256" key="2">
    <source>
        <dbReference type="ARBA" id="ARBA00022801"/>
    </source>
</evidence>
<dbReference type="InterPro" id="IPR002018">
    <property type="entry name" value="CarbesteraseB"/>
</dbReference>
<reference evidence="5" key="1">
    <citation type="submission" date="2023-02" db="EMBL/GenBank/DDBJ databases">
        <authorList>
            <person name="Palmer J.M."/>
        </authorList>
    </citation>
    <scope>NUCLEOTIDE SEQUENCE</scope>
    <source>
        <strain evidence="5">FW57</strain>
    </source>
</reference>
<protein>
    <recommendedName>
        <fullName evidence="3">Carboxylic ester hydrolase</fullName>
        <ecNumber evidence="3">3.1.1.-</ecNumber>
    </recommendedName>
</protein>
<dbReference type="InterPro" id="IPR029058">
    <property type="entry name" value="AB_hydrolase_fold"/>
</dbReference>
<comment type="caution">
    <text evidence="5">The sequence shown here is derived from an EMBL/GenBank/DDBJ whole genome shotgun (WGS) entry which is preliminary data.</text>
</comment>
<dbReference type="InterPro" id="IPR019826">
    <property type="entry name" value="Carboxylesterase_B_AS"/>
</dbReference>
<dbReference type="Proteomes" id="UP001197093">
    <property type="component" value="Unassembled WGS sequence"/>
</dbReference>
<dbReference type="AlphaFoldDB" id="A0AAD4ESV2"/>
<dbReference type="InterPro" id="IPR050309">
    <property type="entry name" value="Type-B_Carboxylest/Lipase"/>
</dbReference>
<evidence type="ECO:0000313" key="5">
    <source>
        <dbReference type="EMBL" id="KAG7287036.1"/>
    </source>
</evidence>
<dbReference type="Gene3D" id="3.40.50.1820">
    <property type="entry name" value="alpha/beta hydrolase"/>
    <property type="match status" value="2"/>
</dbReference>
<dbReference type="EMBL" id="JAHCVI010000003">
    <property type="protein sequence ID" value="KAG7287036.1"/>
    <property type="molecule type" value="Genomic_DNA"/>
</dbReference>
<comment type="similarity">
    <text evidence="1 3">Belongs to the type-B carboxylesterase/lipase family.</text>
</comment>
<evidence type="ECO:0000313" key="6">
    <source>
        <dbReference type="Proteomes" id="UP001197093"/>
    </source>
</evidence>
<dbReference type="EC" id="3.1.1.-" evidence="3"/>
<proteinExistence type="inferred from homology"/>
<sequence length="338" mass="36372">MSEIINANNNGFIALSSFDSVPEVKSKGVVNAGLLDQAFAFDWVQKHISKFGGDPTRVTIAGESAGAGSVMLHAMAANGALGSRLWQNGIAASLYGPAQYNYDDVWPTQRYQDFAAKAGCASSSAVFDCLVSRDSLTLQYASSNVSSSGTYATWAFLPVTDGTFITALTSNILSEATFVCPSYWMATAYTGPRKKAYHYQYSVPFAAHRADIPAYVGPATPNQGPDFTLAIRKIWGNFIMNNDPSISNAVANGASSPNPAASNPASRWPAWTDVQPQLINLNETGGAPYQTVFGGAPVTQYTDPGLRNNFTRADANKWELNRGQRCNFWKMMGPNVPQ</sequence>
<evidence type="ECO:0000259" key="4">
    <source>
        <dbReference type="Pfam" id="PF00135"/>
    </source>
</evidence>
<keyword evidence="2 3" id="KW-0378">Hydrolase</keyword>